<keyword evidence="7 11" id="KW-0812">Transmembrane</keyword>
<evidence type="ECO:0000256" key="11">
    <source>
        <dbReference type="SAM" id="Phobius"/>
    </source>
</evidence>
<dbReference type="Gene3D" id="3.30.700.10">
    <property type="entry name" value="Glycoprotein, Type 4 Pilin"/>
    <property type="match status" value="1"/>
</dbReference>
<keyword evidence="9 11" id="KW-0472">Membrane</keyword>
<evidence type="ECO:0000256" key="4">
    <source>
        <dbReference type="ARBA" id="ARBA00022475"/>
    </source>
</evidence>
<evidence type="ECO:0000256" key="5">
    <source>
        <dbReference type="ARBA" id="ARBA00022481"/>
    </source>
</evidence>
<keyword evidence="8 11" id="KW-1133">Transmembrane helix</keyword>
<sequence>MTLRDIARSRRSAQSSRATEGGFTLVELLVVLVILGLVMGLVGPRVLGYLSSSRERTMRLQVESFASALDLYYLDMGRYPTNAEGLDALIKPPAGAAGRWAGPYLKQPKVPEDPWGNPYTYHVPGKSTPYAIVSLGPDGKGGATTDQADSRSP</sequence>
<dbReference type="NCBIfam" id="TIGR01710">
    <property type="entry name" value="typeII_sec_gspG"/>
    <property type="match status" value="1"/>
</dbReference>
<evidence type="ECO:0000259" key="12">
    <source>
        <dbReference type="Pfam" id="PF08334"/>
    </source>
</evidence>
<keyword evidence="14" id="KW-1185">Reference proteome</keyword>
<accession>A0AA41YVE5</accession>
<dbReference type="EMBL" id="JAMOIM010000007">
    <property type="protein sequence ID" value="MCW6508829.1"/>
    <property type="molecule type" value="Genomic_DNA"/>
</dbReference>
<keyword evidence="4" id="KW-1003">Cell membrane</keyword>
<proteinExistence type="inferred from homology"/>
<dbReference type="PANTHER" id="PTHR30093:SF45">
    <property type="entry name" value="TYPE II SECRETION SYSTEM CORE PROTEIN G"/>
    <property type="match status" value="1"/>
</dbReference>
<feature type="transmembrane region" description="Helical" evidence="11">
    <location>
        <begin position="21"/>
        <end position="42"/>
    </location>
</feature>
<organism evidence="13 14">
    <name type="scientific">Lichenifustis flavocetrariae</name>
    <dbReference type="NCBI Taxonomy" id="2949735"/>
    <lineage>
        <taxon>Bacteria</taxon>
        <taxon>Pseudomonadati</taxon>
        <taxon>Pseudomonadota</taxon>
        <taxon>Alphaproteobacteria</taxon>
        <taxon>Hyphomicrobiales</taxon>
        <taxon>Lichenihabitantaceae</taxon>
        <taxon>Lichenifustis</taxon>
    </lineage>
</organism>
<comment type="similarity">
    <text evidence="2">Belongs to the GSP G family.</text>
</comment>
<evidence type="ECO:0000256" key="10">
    <source>
        <dbReference type="SAM" id="MobiDB-lite"/>
    </source>
</evidence>
<feature type="region of interest" description="Disordered" evidence="10">
    <location>
        <begin position="132"/>
        <end position="153"/>
    </location>
</feature>
<dbReference type="Proteomes" id="UP001165667">
    <property type="component" value="Unassembled WGS sequence"/>
</dbReference>
<dbReference type="InterPro" id="IPR045584">
    <property type="entry name" value="Pilin-like"/>
</dbReference>
<evidence type="ECO:0000256" key="8">
    <source>
        <dbReference type="ARBA" id="ARBA00022989"/>
    </source>
</evidence>
<dbReference type="Pfam" id="PF07963">
    <property type="entry name" value="N_methyl"/>
    <property type="match status" value="1"/>
</dbReference>
<reference evidence="13" key="1">
    <citation type="submission" date="2022-05" db="EMBL/GenBank/DDBJ databases">
        <authorList>
            <person name="Pankratov T."/>
        </authorList>
    </citation>
    <scope>NUCLEOTIDE SEQUENCE</scope>
    <source>
        <strain evidence="13">BP6-180914</strain>
    </source>
</reference>
<evidence type="ECO:0000256" key="1">
    <source>
        <dbReference type="ARBA" id="ARBA00004377"/>
    </source>
</evidence>
<dbReference type="GO" id="GO:0015627">
    <property type="term" value="C:type II protein secretion system complex"/>
    <property type="evidence" value="ECO:0007669"/>
    <property type="project" value="InterPro"/>
</dbReference>
<dbReference type="InterPro" id="IPR012902">
    <property type="entry name" value="N_methyl_site"/>
</dbReference>
<evidence type="ECO:0000256" key="2">
    <source>
        <dbReference type="ARBA" id="ARBA00009984"/>
    </source>
</evidence>
<dbReference type="AlphaFoldDB" id="A0AA41YVE5"/>
<comment type="subcellular location">
    <subcellularLocation>
        <location evidence="1">Cell inner membrane</location>
        <topology evidence="1">Single-pass membrane protein</topology>
    </subcellularLocation>
</comment>
<evidence type="ECO:0000256" key="3">
    <source>
        <dbReference type="ARBA" id="ARBA00020042"/>
    </source>
</evidence>
<gene>
    <name evidence="13" type="primary">gspG</name>
    <name evidence="13" type="ORF">M8523_12445</name>
</gene>
<dbReference type="PANTHER" id="PTHR30093">
    <property type="entry name" value="GENERAL SECRETION PATHWAY PROTEIN G"/>
    <property type="match status" value="1"/>
</dbReference>
<dbReference type="InterPro" id="IPR013545">
    <property type="entry name" value="T2SS_protein-GspG_C"/>
</dbReference>
<dbReference type="RefSeq" id="WP_282585198.1">
    <property type="nucleotide sequence ID" value="NZ_JAMOIM010000007.1"/>
</dbReference>
<protein>
    <recommendedName>
        <fullName evidence="3">Type II secretion system core protein G</fullName>
    </recommendedName>
</protein>
<evidence type="ECO:0000256" key="9">
    <source>
        <dbReference type="ARBA" id="ARBA00023136"/>
    </source>
</evidence>
<dbReference type="PRINTS" id="PR00813">
    <property type="entry name" value="BCTERIALGSPG"/>
</dbReference>
<dbReference type="GO" id="GO:0005886">
    <property type="term" value="C:plasma membrane"/>
    <property type="evidence" value="ECO:0007669"/>
    <property type="project" value="UniProtKB-SubCell"/>
</dbReference>
<comment type="caution">
    <text evidence="13">The sequence shown here is derived from an EMBL/GenBank/DDBJ whole genome shotgun (WGS) entry which is preliminary data.</text>
</comment>
<dbReference type="GO" id="GO:0015628">
    <property type="term" value="P:protein secretion by the type II secretion system"/>
    <property type="evidence" value="ECO:0007669"/>
    <property type="project" value="InterPro"/>
</dbReference>
<dbReference type="Pfam" id="PF08334">
    <property type="entry name" value="T2SSG"/>
    <property type="match status" value="1"/>
</dbReference>
<name>A0AA41YVE5_9HYPH</name>
<keyword evidence="6" id="KW-0997">Cell inner membrane</keyword>
<evidence type="ECO:0000256" key="6">
    <source>
        <dbReference type="ARBA" id="ARBA00022519"/>
    </source>
</evidence>
<dbReference type="SUPFAM" id="SSF54523">
    <property type="entry name" value="Pili subunits"/>
    <property type="match status" value="1"/>
</dbReference>
<dbReference type="PROSITE" id="PS00409">
    <property type="entry name" value="PROKAR_NTER_METHYL"/>
    <property type="match status" value="1"/>
</dbReference>
<evidence type="ECO:0000256" key="7">
    <source>
        <dbReference type="ARBA" id="ARBA00022692"/>
    </source>
</evidence>
<dbReference type="InterPro" id="IPR010054">
    <property type="entry name" value="Type2_sec_GspG"/>
</dbReference>
<keyword evidence="5" id="KW-0488">Methylation</keyword>
<evidence type="ECO:0000313" key="13">
    <source>
        <dbReference type="EMBL" id="MCW6508829.1"/>
    </source>
</evidence>
<dbReference type="NCBIfam" id="TIGR02532">
    <property type="entry name" value="IV_pilin_GFxxxE"/>
    <property type="match status" value="1"/>
</dbReference>
<dbReference type="InterPro" id="IPR000983">
    <property type="entry name" value="Bac_GSPG_pilin"/>
</dbReference>
<feature type="domain" description="Type II secretion system protein GspG C-terminal" evidence="12">
    <location>
        <begin position="45"/>
        <end position="149"/>
    </location>
</feature>
<evidence type="ECO:0000313" key="14">
    <source>
        <dbReference type="Proteomes" id="UP001165667"/>
    </source>
</evidence>